<proteinExistence type="predicted"/>
<keyword evidence="4" id="KW-1185">Reference proteome</keyword>
<dbReference type="RefSeq" id="WP_066546591.1">
    <property type="nucleotide sequence ID" value="NZ_MASJ01000027.1"/>
</dbReference>
<dbReference type="InterPro" id="IPR003961">
    <property type="entry name" value="FN3_dom"/>
</dbReference>
<dbReference type="PROSITE" id="PS51272">
    <property type="entry name" value="SLH"/>
    <property type="match status" value="3"/>
</dbReference>
<reference evidence="3 4" key="1">
    <citation type="submission" date="2016-07" db="EMBL/GenBank/DDBJ databases">
        <title>Caryophanon tenue genome sequencing.</title>
        <authorList>
            <person name="Verma A."/>
            <person name="Pal Y."/>
            <person name="Krishnamurthi S."/>
        </authorList>
    </citation>
    <scope>NUCLEOTIDE SEQUENCE [LARGE SCALE GENOMIC DNA]</scope>
    <source>
        <strain evidence="3 4">DSM 14152</strain>
    </source>
</reference>
<gene>
    <name evidence="3" type="ORF">A6M13_15680</name>
</gene>
<feature type="domain" description="SLH" evidence="2">
    <location>
        <begin position="29"/>
        <end position="96"/>
    </location>
</feature>
<keyword evidence="1" id="KW-0732">Signal</keyword>
<dbReference type="PANTHER" id="PTHR43308">
    <property type="entry name" value="OUTER MEMBRANE PROTEIN ALPHA-RELATED"/>
    <property type="match status" value="1"/>
</dbReference>
<dbReference type="InterPro" id="IPR036116">
    <property type="entry name" value="FN3_sf"/>
</dbReference>
<dbReference type="Gene3D" id="2.60.40.10">
    <property type="entry name" value="Immunoglobulins"/>
    <property type="match status" value="1"/>
</dbReference>
<name>A0A1C0YB20_9BACL</name>
<dbReference type="Pfam" id="PF00395">
    <property type="entry name" value="SLH"/>
    <property type="match status" value="3"/>
</dbReference>
<feature type="signal peptide" evidence="1">
    <location>
        <begin position="1"/>
        <end position="30"/>
    </location>
</feature>
<comment type="caution">
    <text evidence="3">The sequence shown here is derived from an EMBL/GenBank/DDBJ whole genome shotgun (WGS) entry which is preliminary data.</text>
</comment>
<evidence type="ECO:0000256" key="1">
    <source>
        <dbReference type="SAM" id="SignalP"/>
    </source>
</evidence>
<dbReference type="InterPro" id="IPR051465">
    <property type="entry name" value="Cell_Envelope_Struct_Comp"/>
</dbReference>
<accession>A0A1C0YB20</accession>
<feature type="chain" id="PRO_5008649008" description="SLH domain-containing protein" evidence="1">
    <location>
        <begin position="31"/>
        <end position="1354"/>
    </location>
</feature>
<dbReference type="PANTHER" id="PTHR43308:SF5">
    <property type="entry name" value="S-LAYER PROTEIN _ PEPTIDOGLYCAN ENDO-BETA-N-ACETYLGLUCOSAMINIDASE"/>
    <property type="match status" value="1"/>
</dbReference>
<protein>
    <recommendedName>
        <fullName evidence="2">SLH domain-containing protein</fullName>
    </recommendedName>
</protein>
<evidence type="ECO:0000259" key="2">
    <source>
        <dbReference type="PROSITE" id="PS51272"/>
    </source>
</evidence>
<dbReference type="InterPro" id="IPR013783">
    <property type="entry name" value="Ig-like_fold"/>
</dbReference>
<evidence type="ECO:0000313" key="4">
    <source>
        <dbReference type="Proteomes" id="UP000093199"/>
    </source>
</evidence>
<sequence length="1354" mass="149073">MERHKLTKSIAVTTLAIGSVAVVAPTPIQAATFTDLNDTNTHYANIMELYERGVISGYNQPDGTKQFKPNAPLTRAHAAKMLANALGLDTNIETLRDPGFTDVPKSHAYYPYIAALANEGIVSGYSDGTYRPGAQTLRQHMAKVLTIGYGLDKATKLTHHFTDVSNNTEAAYYIQTLWNYQITKGTSPTTFGPTRNLTRGQMATFIVNTEKVAKDRTVEYTITDVTNQTVTINDATYTFDRTYNQLFKTANAAALKGAVIEGQIANGKIQHITKLTLKANGTSRSYVVFDGGGTTFNGDIDVQSNYVTLRNLNVNGTLTIPTTDVRRQSLSIVENQLVRMQTASTFNQYGLTAATSTLPSVSRYVVFEEISANRVVVTQNKLQLKTNKELRELRVEGEVEQLELLGDVRDVFVETDVSTVLYGKANVRKLTKDNYGNVSLFFDGIINRYIVNNREGGTNLATMRDSNGNEAEGVDLWIDTAVLMQEENPNLVFNDYKNDAGNITIIVDKDGNEIDKSVDENVQVPDRIAPILTGLKVAPTSSNSANVSFNTNEAGTYYYVVLESSQAAPTKRQVLAQAAGEFQGTGGMMEGENSFTLTNLHSAKEYKIYMVIEDNAGNTSSRVESVTFNMANAPDTLPPRLSNVQVEPHRSGQKATLNFTSSEAGMFYIVVTPGRNSKGYDAQTIINIALNDTSKYKTMVAGENTIEIAGLDPLTDYSVALVGVDPAENRSIVEEKGFTTLPLDDIKPYVTNYDIEFINPTQFYLYFSEELNKEAAENVQNYDLTGTGIINISGQMKIKPIKVEYSRAASGQSRVLLTLPALTGLVQNDTIVATALPGVTDLADNPVVTDRDEDNPRNYATYRHTDVIRPSLVITKFEKLASETHAQVTLETSEAGTFYYVVLPAGIDKTTISMRDVMDRVDFTVRDDGNVAWQPVYPGDNPPLDLGEQVLDVAIPTNLSQFISWSMYAFMVDRSGNLSNEIIELPMVMDKMPPVITSISGTATEDSNTSGNLNFTADEPGIIEYIAIPKELQANLGDSGYANTPEQFERLKNTTGVRTGTADMRRGQNIVAITPLQAHKDYTIYFMARDTSQNQSVQVYETSFYTDGKRPEVQSNIVRQPDGSFEITFSEAIKRDAFEQPLGITQSDLTVTVAGNETGNYRIEEYKQGSSTTAPSKLRIRFDQGININQTITVTMNDSAFDSVKVNQLFAENAKTAQYEYQAINVAARSANLQGNLDPAIPYHTYHSIVAVFSSSSTMYDMEYRYAVVPYLQNPTANVTAAQVATGEGGNRAFSFTGNGFLANTNTSIQIALTPDLIARQAVFAEEDYVYFVILDRYGNMSEVSQVQMQRFGR</sequence>
<feature type="domain" description="SLH" evidence="2">
    <location>
        <begin position="97"/>
        <end position="159"/>
    </location>
</feature>
<dbReference type="SUPFAM" id="SSF49265">
    <property type="entry name" value="Fibronectin type III"/>
    <property type="match status" value="1"/>
</dbReference>
<dbReference type="EMBL" id="MASJ01000027">
    <property type="protein sequence ID" value="OCS84323.1"/>
    <property type="molecule type" value="Genomic_DNA"/>
</dbReference>
<dbReference type="Proteomes" id="UP000093199">
    <property type="component" value="Unassembled WGS sequence"/>
</dbReference>
<dbReference type="SMART" id="SM00060">
    <property type="entry name" value="FN3"/>
    <property type="match status" value="3"/>
</dbReference>
<dbReference type="STRING" id="33978.A6M13_15680"/>
<dbReference type="InterPro" id="IPR001119">
    <property type="entry name" value="SLH_dom"/>
</dbReference>
<organism evidence="3 4">
    <name type="scientific">Caryophanon tenue</name>
    <dbReference type="NCBI Taxonomy" id="33978"/>
    <lineage>
        <taxon>Bacteria</taxon>
        <taxon>Bacillati</taxon>
        <taxon>Bacillota</taxon>
        <taxon>Bacilli</taxon>
        <taxon>Bacillales</taxon>
        <taxon>Caryophanaceae</taxon>
        <taxon>Caryophanon</taxon>
    </lineage>
</organism>
<feature type="domain" description="SLH" evidence="2">
    <location>
        <begin position="161"/>
        <end position="220"/>
    </location>
</feature>
<evidence type="ECO:0000313" key="3">
    <source>
        <dbReference type="EMBL" id="OCS84323.1"/>
    </source>
</evidence>